<dbReference type="GO" id="GO:0016301">
    <property type="term" value="F:kinase activity"/>
    <property type="evidence" value="ECO:0007669"/>
    <property type="project" value="UniProtKB-KW"/>
</dbReference>
<sequence length="93" mass="9618">MDGARFLFTNAYESALLRQLTGWSEAEVLARVGVWIVTRGADGVSFLTADGPAEHVPAVATDPTGVGDAFRAGFLAGLSRGCPTAVPPNWAAA</sequence>
<keyword evidence="2" id="KW-0808">Transferase</keyword>
<dbReference type="Gene3D" id="3.40.1190.20">
    <property type="match status" value="1"/>
</dbReference>
<name>A0A0S4QZH9_9ACTN</name>
<feature type="domain" description="Carbohydrate kinase PfkB" evidence="1">
    <location>
        <begin position="3"/>
        <end position="81"/>
    </location>
</feature>
<dbReference type="InterPro" id="IPR029056">
    <property type="entry name" value="Ribokinase-like"/>
</dbReference>
<accession>A0A0S4QZH9</accession>
<protein>
    <submittedName>
        <fullName evidence="2">PfkB family carbohydrate kinase</fullName>
    </submittedName>
</protein>
<evidence type="ECO:0000313" key="3">
    <source>
        <dbReference type="Proteomes" id="UP000198802"/>
    </source>
</evidence>
<dbReference type="Pfam" id="PF00294">
    <property type="entry name" value="PfkB"/>
    <property type="match status" value="1"/>
</dbReference>
<gene>
    <name evidence="2" type="ORF">Ga0074812_13382</name>
</gene>
<dbReference type="SUPFAM" id="SSF53613">
    <property type="entry name" value="Ribokinase-like"/>
    <property type="match status" value="1"/>
</dbReference>
<dbReference type="Proteomes" id="UP000198802">
    <property type="component" value="Unassembled WGS sequence"/>
</dbReference>
<evidence type="ECO:0000313" key="2">
    <source>
        <dbReference type="EMBL" id="CUU59958.1"/>
    </source>
</evidence>
<evidence type="ECO:0000259" key="1">
    <source>
        <dbReference type="Pfam" id="PF00294"/>
    </source>
</evidence>
<organism evidence="2 3">
    <name type="scientific">Parafrankia irregularis</name>
    <dbReference type="NCBI Taxonomy" id="795642"/>
    <lineage>
        <taxon>Bacteria</taxon>
        <taxon>Bacillati</taxon>
        <taxon>Actinomycetota</taxon>
        <taxon>Actinomycetes</taxon>
        <taxon>Frankiales</taxon>
        <taxon>Frankiaceae</taxon>
        <taxon>Parafrankia</taxon>
    </lineage>
</organism>
<dbReference type="EMBL" id="FAOZ01000033">
    <property type="protein sequence ID" value="CUU59958.1"/>
    <property type="molecule type" value="Genomic_DNA"/>
</dbReference>
<reference evidence="3" key="1">
    <citation type="submission" date="2015-11" db="EMBL/GenBank/DDBJ databases">
        <authorList>
            <person name="Varghese N."/>
        </authorList>
    </citation>
    <scope>NUCLEOTIDE SEQUENCE [LARGE SCALE GENOMIC DNA]</scope>
    <source>
        <strain evidence="3">DSM 45899</strain>
    </source>
</reference>
<keyword evidence="2" id="KW-0418">Kinase</keyword>
<keyword evidence="3" id="KW-1185">Reference proteome</keyword>
<dbReference type="AlphaFoldDB" id="A0A0S4QZH9"/>
<proteinExistence type="predicted"/>
<dbReference type="InterPro" id="IPR011611">
    <property type="entry name" value="PfkB_dom"/>
</dbReference>